<protein>
    <recommendedName>
        <fullName evidence="7 14">Dihydroorotate dehydrogenase (quinone)</fullName>
        <ecNumber evidence="6 14">1.3.5.2</ecNumber>
    </recommendedName>
</protein>
<comment type="catalytic activity">
    <reaction evidence="13">
        <text>(S)-dihydroorotate + a quinone = orotate + a quinol</text>
        <dbReference type="Rhea" id="RHEA:30187"/>
        <dbReference type="ChEBI" id="CHEBI:24646"/>
        <dbReference type="ChEBI" id="CHEBI:30839"/>
        <dbReference type="ChEBI" id="CHEBI:30864"/>
        <dbReference type="ChEBI" id="CHEBI:132124"/>
        <dbReference type="EC" id="1.3.5.2"/>
    </reaction>
</comment>
<evidence type="ECO:0000256" key="8">
    <source>
        <dbReference type="ARBA" id="ARBA00022630"/>
    </source>
</evidence>
<proteinExistence type="inferred from homology"/>
<dbReference type="InterPro" id="IPR050074">
    <property type="entry name" value="DHO_dehydrogenase"/>
</dbReference>
<evidence type="ECO:0000256" key="14">
    <source>
        <dbReference type="NCBIfam" id="TIGR01036"/>
    </source>
</evidence>
<dbReference type="CDD" id="cd04738">
    <property type="entry name" value="DHOD_2_like"/>
    <property type="match status" value="1"/>
</dbReference>
<dbReference type="SUPFAM" id="SSF51395">
    <property type="entry name" value="FMN-linked oxidoreductases"/>
    <property type="match status" value="1"/>
</dbReference>
<comment type="pathway">
    <text evidence="4">Pyrimidine metabolism; UMP biosynthesis via de novo pathway; orotate from (S)-dihydroorotate (quinone route): step 1/1.</text>
</comment>
<evidence type="ECO:0000256" key="7">
    <source>
        <dbReference type="ARBA" id="ARBA00018366"/>
    </source>
</evidence>
<sequence length="186" mass="20349">MYSLVRPILFRFDAEKAHHFTLNSLRSIEKLGLLPKVDSHTRPTELMGLQLPNPVGLAAGLDKNGECIDAFAALGFGFVEIGTVTPKPQPGNPQPRLFRVPEHQGIINRMGFNNHGIDAMIRNIENSRFKGILGINIGKNAVTPIENAADDYLICLEKAYAHASYITVNISSPNQKTCVPCRAATS</sequence>
<dbReference type="InterPro" id="IPR001295">
    <property type="entry name" value="Dihydroorotate_DH_CS"/>
</dbReference>
<comment type="cofactor">
    <cofactor evidence="1">
        <name>FMN</name>
        <dbReference type="ChEBI" id="CHEBI:58210"/>
    </cofactor>
</comment>
<dbReference type="InterPro" id="IPR005719">
    <property type="entry name" value="Dihydroorotate_DH_2"/>
</dbReference>
<dbReference type="GO" id="GO:0005737">
    <property type="term" value="C:cytoplasm"/>
    <property type="evidence" value="ECO:0007669"/>
    <property type="project" value="InterPro"/>
</dbReference>
<comment type="subcellular location">
    <subcellularLocation>
        <location evidence="3">Membrane</location>
    </subcellularLocation>
</comment>
<dbReference type="GO" id="GO:0009220">
    <property type="term" value="P:pyrimidine ribonucleotide biosynthetic process"/>
    <property type="evidence" value="ECO:0007669"/>
    <property type="project" value="UniProtKB-UniRule"/>
</dbReference>
<gene>
    <name evidence="16" type="ORF">NEISUBOT_03365</name>
</gene>
<evidence type="ECO:0000256" key="1">
    <source>
        <dbReference type="ARBA" id="ARBA00001917"/>
    </source>
</evidence>
<evidence type="ECO:0000313" key="17">
    <source>
        <dbReference type="Proteomes" id="UP000004621"/>
    </source>
</evidence>
<keyword evidence="9" id="KW-0288">FMN</keyword>
<evidence type="ECO:0000256" key="2">
    <source>
        <dbReference type="ARBA" id="ARBA00003125"/>
    </source>
</evidence>
<dbReference type="AlphaFoldDB" id="A0A9W5N0H1"/>
<dbReference type="GO" id="GO:0005886">
    <property type="term" value="C:plasma membrane"/>
    <property type="evidence" value="ECO:0007669"/>
    <property type="project" value="TreeGrafter"/>
</dbReference>
<keyword evidence="8" id="KW-0285">Flavoprotein</keyword>
<dbReference type="PROSITE" id="PS00911">
    <property type="entry name" value="DHODEHASE_1"/>
    <property type="match status" value="1"/>
</dbReference>
<dbReference type="Proteomes" id="UP000004621">
    <property type="component" value="Unassembled WGS sequence"/>
</dbReference>
<evidence type="ECO:0000313" key="16">
    <source>
        <dbReference type="EMBL" id="EFC53363.1"/>
    </source>
</evidence>
<evidence type="ECO:0000256" key="10">
    <source>
        <dbReference type="ARBA" id="ARBA00022975"/>
    </source>
</evidence>
<evidence type="ECO:0000256" key="9">
    <source>
        <dbReference type="ARBA" id="ARBA00022643"/>
    </source>
</evidence>
<comment type="caution">
    <text evidence="16">The sequence shown here is derived from an EMBL/GenBank/DDBJ whole genome shotgun (WGS) entry which is preliminary data.</text>
</comment>
<feature type="domain" description="Dihydroorotate dehydrogenase catalytic" evidence="15">
    <location>
        <begin position="44"/>
        <end position="176"/>
    </location>
</feature>
<dbReference type="EMBL" id="ACEO02000001">
    <property type="protein sequence ID" value="EFC53363.1"/>
    <property type="molecule type" value="Genomic_DNA"/>
</dbReference>
<evidence type="ECO:0000259" key="15">
    <source>
        <dbReference type="Pfam" id="PF01180"/>
    </source>
</evidence>
<dbReference type="NCBIfam" id="TIGR01036">
    <property type="entry name" value="pyrD_sub2"/>
    <property type="match status" value="1"/>
</dbReference>
<accession>A0A9W5N0H1</accession>
<evidence type="ECO:0000256" key="6">
    <source>
        <dbReference type="ARBA" id="ARBA00012791"/>
    </source>
</evidence>
<reference evidence="16 17" key="1">
    <citation type="submission" date="2010-01" db="EMBL/GenBank/DDBJ databases">
        <authorList>
            <person name="Weinstock G."/>
            <person name="Sodergren E."/>
            <person name="Clifton S."/>
            <person name="Fulton L."/>
            <person name="Fulton B."/>
            <person name="Courtney L."/>
            <person name="Fronick C."/>
            <person name="Harrison M."/>
            <person name="Strong C."/>
            <person name="Farmer C."/>
            <person name="Delahaunty K."/>
            <person name="Markovic C."/>
            <person name="Hall O."/>
            <person name="Minx P."/>
            <person name="Tomlinson C."/>
            <person name="Mitreva M."/>
            <person name="Nelson J."/>
            <person name="Hou S."/>
            <person name="Wollam A."/>
            <person name="Pepin K.H."/>
            <person name="Johnson M."/>
            <person name="Bhonagiri V."/>
            <person name="Nash W.E."/>
            <person name="Warren W."/>
            <person name="Chinwalla A."/>
            <person name="Mardis E.R."/>
            <person name="Wilson R.K."/>
        </authorList>
    </citation>
    <scope>NUCLEOTIDE SEQUENCE [LARGE SCALE GENOMIC DNA]</scope>
    <source>
        <strain evidence="16 17">NJ9703</strain>
    </source>
</reference>
<dbReference type="InterPro" id="IPR013785">
    <property type="entry name" value="Aldolase_TIM"/>
</dbReference>
<comment type="similarity">
    <text evidence="5">Belongs to the dihydroorotate dehydrogenase family. Type 2 subfamily.</text>
</comment>
<evidence type="ECO:0000256" key="11">
    <source>
        <dbReference type="ARBA" id="ARBA00023002"/>
    </source>
</evidence>
<dbReference type="GO" id="GO:0006207">
    <property type="term" value="P:'de novo' pyrimidine nucleobase biosynthetic process"/>
    <property type="evidence" value="ECO:0007669"/>
    <property type="project" value="UniProtKB-UniRule"/>
</dbReference>
<dbReference type="PANTHER" id="PTHR48109">
    <property type="entry name" value="DIHYDROOROTATE DEHYDROGENASE (QUINONE), MITOCHONDRIAL-RELATED"/>
    <property type="match status" value="1"/>
</dbReference>
<dbReference type="EC" id="1.3.5.2" evidence="6 14"/>
<dbReference type="Gene3D" id="3.20.20.70">
    <property type="entry name" value="Aldolase class I"/>
    <property type="match status" value="1"/>
</dbReference>
<evidence type="ECO:0000256" key="13">
    <source>
        <dbReference type="ARBA" id="ARBA00048639"/>
    </source>
</evidence>
<keyword evidence="12" id="KW-0472">Membrane</keyword>
<keyword evidence="10" id="KW-0665">Pyrimidine biosynthesis</keyword>
<keyword evidence="11 16" id="KW-0560">Oxidoreductase</keyword>
<evidence type="ECO:0000256" key="5">
    <source>
        <dbReference type="ARBA" id="ARBA00005359"/>
    </source>
</evidence>
<evidence type="ECO:0000256" key="12">
    <source>
        <dbReference type="ARBA" id="ARBA00023136"/>
    </source>
</evidence>
<comment type="function">
    <text evidence="2">Catalyzes the conversion of dihydroorotate to orotate with quinone as electron acceptor.</text>
</comment>
<dbReference type="PANTHER" id="PTHR48109:SF4">
    <property type="entry name" value="DIHYDROOROTATE DEHYDROGENASE (QUINONE), MITOCHONDRIAL"/>
    <property type="match status" value="1"/>
</dbReference>
<dbReference type="GO" id="GO:0106430">
    <property type="term" value="F:dihydroorotate dehydrogenase (quinone) activity"/>
    <property type="evidence" value="ECO:0007669"/>
    <property type="project" value="UniProtKB-EC"/>
</dbReference>
<dbReference type="Pfam" id="PF01180">
    <property type="entry name" value="DHO_dh"/>
    <property type="match status" value="1"/>
</dbReference>
<evidence type="ECO:0000256" key="4">
    <source>
        <dbReference type="ARBA" id="ARBA00005161"/>
    </source>
</evidence>
<name>A0A9W5N0H1_NEISU</name>
<evidence type="ECO:0000256" key="3">
    <source>
        <dbReference type="ARBA" id="ARBA00004370"/>
    </source>
</evidence>
<dbReference type="InterPro" id="IPR005720">
    <property type="entry name" value="Dihydroorotate_DH_cat"/>
</dbReference>
<organism evidence="16 17">
    <name type="scientific">Neisseria subflava NJ9703</name>
    <dbReference type="NCBI Taxonomy" id="546268"/>
    <lineage>
        <taxon>Bacteria</taxon>
        <taxon>Pseudomonadati</taxon>
        <taxon>Pseudomonadota</taxon>
        <taxon>Betaproteobacteria</taxon>
        <taxon>Neisseriales</taxon>
        <taxon>Neisseriaceae</taxon>
        <taxon>Neisseria</taxon>
    </lineage>
</organism>